<dbReference type="AlphaFoldDB" id="A0A939QCZ1"/>
<feature type="transmembrane region" description="Helical" evidence="6">
    <location>
        <begin position="102"/>
        <end position="122"/>
    </location>
</feature>
<evidence type="ECO:0000256" key="2">
    <source>
        <dbReference type="ARBA" id="ARBA00007524"/>
    </source>
</evidence>
<dbReference type="InterPro" id="IPR004307">
    <property type="entry name" value="TspO_MBR"/>
</dbReference>
<dbReference type="PANTHER" id="PTHR10057:SF0">
    <property type="entry name" value="TRANSLOCATOR PROTEIN"/>
    <property type="match status" value="1"/>
</dbReference>
<keyword evidence="3 6" id="KW-0812">Transmembrane</keyword>
<dbReference type="Proteomes" id="UP000668403">
    <property type="component" value="Unassembled WGS sequence"/>
</dbReference>
<dbReference type="RefSeq" id="WP_208236003.1">
    <property type="nucleotide sequence ID" value="NZ_BAAAQU010000001.1"/>
</dbReference>
<evidence type="ECO:0000256" key="5">
    <source>
        <dbReference type="ARBA" id="ARBA00023136"/>
    </source>
</evidence>
<proteinExistence type="inferred from homology"/>
<sequence length="181" mass="19318">MTASLATPSTVTPPRGRQILVLIAMIAAVALVSVLGSLASTANVEGWYQDANKVPWNPPGSVFGPAWGVLYAANAVVGFLLWRSGYRGAGEPNASRRALTVFGVQLGLNLMWTPTFFAGYPIVGEPAWWGGLVVITALIVAVIWLMVLAKRRSLTATILLVPYLLWLLFASTLNIGIIALN</sequence>
<keyword evidence="8" id="KW-1185">Reference proteome</keyword>
<dbReference type="CDD" id="cd15904">
    <property type="entry name" value="TSPO_MBR"/>
    <property type="match status" value="1"/>
</dbReference>
<dbReference type="EMBL" id="JAGFBF010000001">
    <property type="protein sequence ID" value="MBO2988555.1"/>
    <property type="molecule type" value="Genomic_DNA"/>
</dbReference>
<dbReference type="PANTHER" id="PTHR10057">
    <property type="entry name" value="PERIPHERAL-TYPE BENZODIAZEPINE RECEPTOR"/>
    <property type="match status" value="1"/>
</dbReference>
<evidence type="ECO:0000256" key="6">
    <source>
        <dbReference type="SAM" id="Phobius"/>
    </source>
</evidence>
<comment type="subcellular location">
    <subcellularLocation>
        <location evidence="1">Membrane</location>
        <topology evidence="1">Multi-pass membrane protein</topology>
    </subcellularLocation>
</comment>
<accession>A0A939QCZ1</accession>
<gene>
    <name evidence="7" type="ORF">J4H85_00885</name>
</gene>
<reference evidence="7" key="1">
    <citation type="submission" date="2021-03" db="EMBL/GenBank/DDBJ databases">
        <title>Leucobacter chromiisoli sp. nov., isolated from chromium-containing soil of chemical plant.</title>
        <authorList>
            <person name="Xu Z."/>
        </authorList>
    </citation>
    <scope>NUCLEOTIDE SEQUENCE</scope>
    <source>
        <strain evidence="7">K 70/01</strain>
    </source>
</reference>
<name>A0A939QCZ1_9MICO</name>
<dbReference type="Pfam" id="PF03073">
    <property type="entry name" value="TspO_MBR"/>
    <property type="match status" value="1"/>
</dbReference>
<dbReference type="GO" id="GO:0016020">
    <property type="term" value="C:membrane"/>
    <property type="evidence" value="ECO:0007669"/>
    <property type="project" value="UniProtKB-SubCell"/>
</dbReference>
<keyword evidence="4 6" id="KW-1133">Transmembrane helix</keyword>
<feature type="transmembrane region" description="Helical" evidence="6">
    <location>
        <begin position="128"/>
        <end position="148"/>
    </location>
</feature>
<evidence type="ECO:0000313" key="7">
    <source>
        <dbReference type="EMBL" id="MBO2988555.1"/>
    </source>
</evidence>
<feature type="transmembrane region" description="Helical" evidence="6">
    <location>
        <begin position="160"/>
        <end position="180"/>
    </location>
</feature>
<dbReference type="Gene3D" id="1.20.1260.100">
    <property type="entry name" value="TspO/MBR protein"/>
    <property type="match status" value="1"/>
</dbReference>
<dbReference type="PIRSF" id="PIRSF005859">
    <property type="entry name" value="PBR"/>
    <property type="match status" value="1"/>
</dbReference>
<comment type="caution">
    <text evidence="7">The sequence shown here is derived from an EMBL/GenBank/DDBJ whole genome shotgun (WGS) entry which is preliminary data.</text>
</comment>
<keyword evidence="5 6" id="KW-0472">Membrane</keyword>
<evidence type="ECO:0000256" key="3">
    <source>
        <dbReference type="ARBA" id="ARBA00022692"/>
    </source>
</evidence>
<dbReference type="InterPro" id="IPR038330">
    <property type="entry name" value="TspO/MBR-related_sf"/>
</dbReference>
<evidence type="ECO:0000313" key="8">
    <source>
        <dbReference type="Proteomes" id="UP000668403"/>
    </source>
</evidence>
<organism evidence="7 8">
    <name type="scientific">Leucobacter tardus</name>
    <dbReference type="NCBI Taxonomy" id="501483"/>
    <lineage>
        <taxon>Bacteria</taxon>
        <taxon>Bacillati</taxon>
        <taxon>Actinomycetota</taxon>
        <taxon>Actinomycetes</taxon>
        <taxon>Micrococcales</taxon>
        <taxon>Microbacteriaceae</taxon>
        <taxon>Leucobacter</taxon>
    </lineage>
</organism>
<dbReference type="GO" id="GO:0033013">
    <property type="term" value="P:tetrapyrrole metabolic process"/>
    <property type="evidence" value="ECO:0007669"/>
    <property type="project" value="UniProtKB-ARBA"/>
</dbReference>
<comment type="similarity">
    <text evidence="2">Belongs to the TspO/BZRP family.</text>
</comment>
<feature type="transmembrane region" description="Helical" evidence="6">
    <location>
        <begin position="20"/>
        <end position="42"/>
    </location>
</feature>
<evidence type="ECO:0000256" key="1">
    <source>
        <dbReference type="ARBA" id="ARBA00004141"/>
    </source>
</evidence>
<protein>
    <submittedName>
        <fullName evidence="7">Tryptophan-rich sensory protein</fullName>
    </submittedName>
</protein>
<feature type="transmembrane region" description="Helical" evidence="6">
    <location>
        <begin position="62"/>
        <end position="82"/>
    </location>
</feature>
<dbReference type="FunFam" id="1.20.1260.100:FF:000001">
    <property type="entry name" value="translocator protein 2"/>
    <property type="match status" value="1"/>
</dbReference>
<evidence type="ECO:0000256" key="4">
    <source>
        <dbReference type="ARBA" id="ARBA00022989"/>
    </source>
</evidence>